<name>A0ACC0K5U7_CHOFU</name>
<protein>
    <submittedName>
        <fullName evidence="1">Uncharacterized protein</fullName>
    </submittedName>
</protein>
<evidence type="ECO:0000313" key="2">
    <source>
        <dbReference type="Proteomes" id="UP001064048"/>
    </source>
</evidence>
<reference evidence="1 2" key="1">
    <citation type="journal article" date="2022" name="Genome Biol. Evol.">
        <title>The Spruce Budworm Genome: Reconstructing the Evolutionary History of Antifreeze Proteins.</title>
        <authorList>
            <person name="Beliveau C."/>
            <person name="Gagne P."/>
            <person name="Picq S."/>
            <person name="Vernygora O."/>
            <person name="Keeling C.I."/>
            <person name="Pinkney K."/>
            <person name="Doucet D."/>
            <person name="Wen F."/>
            <person name="Johnston J.S."/>
            <person name="Maaroufi H."/>
            <person name="Boyle B."/>
            <person name="Laroche J."/>
            <person name="Dewar K."/>
            <person name="Juretic N."/>
            <person name="Blackburn G."/>
            <person name="Nisole A."/>
            <person name="Brunet B."/>
            <person name="Brandao M."/>
            <person name="Lumley L."/>
            <person name="Duan J."/>
            <person name="Quan G."/>
            <person name="Lucarotti C.J."/>
            <person name="Roe A.D."/>
            <person name="Sperling F.A.H."/>
            <person name="Levesque R.C."/>
            <person name="Cusson M."/>
        </authorList>
    </citation>
    <scope>NUCLEOTIDE SEQUENCE [LARGE SCALE GENOMIC DNA]</scope>
    <source>
        <strain evidence="1">Glfc:IPQL:Cfum</strain>
    </source>
</reference>
<comment type="caution">
    <text evidence="1">The sequence shown here is derived from an EMBL/GenBank/DDBJ whole genome shotgun (WGS) entry which is preliminary data.</text>
</comment>
<accession>A0ACC0K5U7</accession>
<organism evidence="1 2">
    <name type="scientific">Choristoneura fumiferana</name>
    <name type="common">Spruce budworm moth</name>
    <name type="synonym">Archips fumiferana</name>
    <dbReference type="NCBI Taxonomy" id="7141"/>
    <lineage>
        <taxon>Eukaryota</taxon>
        <taxon>Metazoa</taxon>
        <taxon>Ecdysozoa</taxon>
        <taxon>Arthropoda</taxon>
        <taxon>Hexapoda</taxon>
        <taxon>Insecta</taxon>
        <taxon>Pterygota</taxon>
        <taxon>Neoptera</taxon>
        <taxon>Endopterygota</taxon>
        <taxon>Lepidoptera</taxon>
        <taxon>Glossata</taxon>
        <taxon>Ditrysia</taxon>
        <taxon>Tortricoidea</taxon>
        <taxon>Tortricidae</taxon>
        <taxon>Tortricinae</taxon>
        <taxon>Choristoneura</taxon>
    </lineage>
</organism>
<proteinExistence type="predicted"/>
<dbReference type="EMBL" id="CM046130">
    <property type="protein sequence ID" value="KAI8431603.1"/>
    <property type="molecule type" value="Genomic_DNA"/>
</dbReference>
<evidence type="ECO:0000313" key="1">
    <source>
        <dbReference type="EMBL" id="KAI8431603.1"/>
    </source>
</evidence>
<sequence length="98" mass="10772">MRGRIRFTHSTELTLSVAYCHVTIRLSPCARTKEIGGACCHAQNPDLKVVGPCARSARIATTILLANPAVKQQYLYCCVSAWRILKCGDSPNSEPSFF</sequence>
<gene>
    <name evidence="1" type="ORF">MSG28_016092</name>
</gene>
<dbReference type="Proteomes" id="UP001064048">
    <property type="component" value="Chromosome 30"/>
</dbReference>
<keyword evidence="2" id="KW-1185">Reference proteome</keyword>